<organism evidence="3 4">
    <name type="scientific">Gordonia phosphorivorans</name>
    <dbReference type="NCBI Taxonomy" id="1056982"/>
    <lineage>
        <taxon>Bacteria</taxon>
        <taxon>Bacillati</taxon>
        <taxon>Actinomycetota</taxon>
        <taxon>Actinomycetes</taxon>
        <taxon>Mycobacteriales</taxon>
        <taxon>Gordoniaceae</taxon>
        <taxon>Gordonia</taxon>
    </lineage>
</organism>
<feature type="chain" id="PRO_5047105814" description="Lipoprotein" evidence="2">
    <location>
        <begin position="23"/>
        <end position="157"/>
    </location>
</feature>
<dbReference type="RefSeq" id="WP_382364986.1">
    <property type="nucleotide sequence ID" value="NZ_JBHLWV010000023.1"/>
</dbReference>
<reference evidence="3 4" key="1">
    <citation type="submission" date="2024-09" db="EMBL/GenBank/DDBJ databases">
        <authorList>
            <person name="Sun Q."/>
            <person name="Mori K."/>
        </authorList>
    </citation>
    <scope>NUCLEOTIDE SEQUENCE [LARGE SCALE GENOMIC DNA]</scope>
    <source>
        <strain evidence="3 4">CCM 7957</strain>
    </source>
</reference>
<evidence type="ECO:0000313" key="4">
    <source>
        <dbReference type="Proteomes" id="UP001589783"/>
    </source>
</evidence>
<dbReference type="Proteomes" id="UP001589783">
    <property type="component" value="Unassembled WGS sequence"/>
</dbReference>
<sequence>MQTRLARCGRLPRALFTAAVGAAVLAGVTACGDYPNDKSGPGTGAKAAQVTVEDFVSSYNEASLGDAVERTVCPDAQGDFAGQQSLDGSPYTAGSMTQTQPASVNGDRGRAAIQVANAEVTTASYEVILQRDASQGWCIAALTAKDTAPGQNTATAR</sequence>
<proteinExistence type="predicted"/>
<feature type="signal peptide" evidence="2">
    <location>
        <begin position="1"/>
        <end position="22"/>
    </location>
</feature>
<accession>A0ABV6HBB7</accession>
<evidence type="ECO:0008006" key="5">
    <source>
        <dbReference type="Google" id="ProtNLM"/>
    </source>
</evidence>
<protein>
    <recommendedName>
        <fullName evidence="5">Lipoprotein</fullName>
    </recommendedName>
</protein>
<feature type="compositionally biased region" description="Polar residues" evidence="1">
    <location>
        <begin position="82"/>
        <end position="103"/>
    </location>
</feature>
<dbReference type="PROSITE" id="PS51257">
    <property type="entry name" value="PROKAR_LIPOPROTEIN"/>
    <property type="match status" value="1"/>
</dbReference>
<comment type="caution">
    <text evidence="3">The sequence shown here is derived from an EMBL/GenBank/DDBJ whole genome shotgun (WGS) entry which is preliminary data.</text>
</comment>
<feature type="region of interest" description="Disordered" evidence="1">
    <location>
        <begin position="78"/>
        <end position="104"/>
    </location>
</feature>
<evidence type="ECO:0000256" key="1">
    <source>
        <dbReference type="SAM" id="MobiDB-lite"/>
    </source>
</evidence>
<gene>
    <name evidence="3" type="ORF">ACFFJD_13515</name>
</gene>
<name>A0ABV6HBB7_9ACTN</name>
<keyword evidence="4" id="KW-1185">Reference proteome</keyword>
<keyword evidence="2" id="KW-0732">Signal</keyword>
<evidence type="ECO:0000256" key="2">
    <source>
        <dbReference type="SAM" id="SignalP"/>
    </source>
</evidence>
<dbReference type="EMBL" id="JBHLWV010000023">
    <property type="protein sequence ID" value="MFC0315869.1"/>
    <property type="molecule type" value="Genomic_DNA"/>
</dbReference>
<evidence type="ECO:0000313" key="3">
    <source>
        <dbReference type="EMBL" id="MFC0315869.1"/>
    </source>
</evidence>